<name>A0ACC1N3Z5_9PEZI</name>
<gene>
    <name evidence="1" type="ORF">NUW58_g8992</name>
</gene>
<organism evidence="1 2">
    <name type="scientific">Xylaria curta</name>
    <dbReference type="NCBI Taxonomy" id="42375"/>
    <lineage>
        <taxon>Eukaryota</taxon>
        <taxon>Fungi</taxon>
        <taxon>Dikarya</taxon>
        <taxon>Ascomycota</taxon>
        <taxon>Pezizomycotina</taxon>
        <taxon>Sordariomycetes</taxon>
        <taxon>Xylariomycetidae</taxon>
        <taxon>Xylariales</taxon>
        <taxon>Xylariaceae</taxon>
        <taxon>Xylaria</taxon>
    </lineage>
</organism>
<dbReference type="EMBL" id="JAPDGR010002997">
    <property type="protein sequence ID" value="KAJ2973211.1"/>
    <property type="molecule type" value="Genomic_DNA"/>
</dbReference>
<dbReference type="Proteomes" id="UP001143856">
    <property type="component" value="Unassembled WGS sequence"/>
</dbReference>
<reference evidence="1" key="1">
    <citation type="submission" date="2022-10" db="EMBL/GenBank/DDBJ databases">
        <title>Genome Sequence of Xylaria curta.</title>
        <authorList>
            <person name="Buettner E."/>
        </authorList>
    </citation>
    <scope>NUCLEOTIDE SEQUENCE</scope>
    <source>
        <strain evidence="1">Babe10</strain>
    </source>
</reference>
<accession>A0ACC1N3Z5</accession>
<proteinExistence type="predicted"/>
<sequence>MSEPHVVFDPDGDFLIIARSYASPFDPSEVPCREHDESESDGTEETVVDLDPDDKAQSTSSDTTVPDSVVPGLWVPDISVPDATVPDTMVPDTMVLDATIPDTAVTDATVLDATVPDAAVPDNSTPEVRCFKVSSAFLALYSAYFRRMMKGPYREAAEVHDDGLRHSEIEGLTWDAITIVLNIIHGNGDQVPETLELHELLEVARVVDYMKCQEAMEFYSHIWIHHLRHTIPKSYNCELLLWICIAGVFWDLKIFSRCTRVAVLENARGIPTLGLPVLPEIRSR</sequence>
<keyword evidence="2" id="KW-1185">Reference proteome</keyword>
<evidence type="ECO:0000313" key="1">
    <source>
        <dbReference type="EMBL" id="KAJ2973211.1"/>
    </source>
</evidence>
<evidence type="ECO:0000313" key="2">
    <source>
        <dbReference type="Proteomes" id="UP001143856"/>
    </source>
</evidence>
<protein>
    <submittedName>
        <fullName evidence="1">Uncharacterized protein</fullName>
    </submittedName>
</protein>
<comment type="caution">
    <text evidence="1">The sequence shown here is derived from an EMBL/GenBank/DDBJ whole genome shotgun (WGS) entry which is preliminary data.</text>
</comment>